<evidence type="ECO:0000256" key="1">
    <source>
        <dbReference type="ARBA" id="ARBA00023002"/>
    </source>
</evidence>
<dbReference type="SMART" id="SM00822">
    <property type="entry name" value="PKS_KR"/>
    <property type="match status" value="1"/>
</dbReference>
<evidence type="ECO:0000313" key="6">
    <source>
        <dbReference type="Proteomes" id="UP000268652"/>
    </source>
</evidence>
<dbReference type="EMBL" id="RBDY01000042">
    <property type="protein sequence ID" value="RKN13934.1"/>
    <property type="molecule type" value="Genomic_DNA"/>
</dbReference>
<reference evidence="6 7" key="1">
    <citation type="submission" date="2018-09" db="EMBL/GenBank/DDBJ databases">
        <title>Streptomyces sp. nov. DS1-2, an endophytic actinomycete isolated from roots of Dendrobium scabrilingue.</title>
        <authorList>
            <person name="Kuncharoen N."/>
            <person name="Kudo T."/>
            <person name="Ohkuma M."/>
            <person name="Yuki M."/>
            <person name="Tanasupawat S."/>
        </authorList>
    </citation>
    <scope>NUCLEOTIDE SEQUENCE [LARGE SCALE GENOMIC DNA]</scope>
    <source>
        <strain evidence="4 7">AZ1-7</strain>
        <strain evidence="5 6">DS1-2</strain>
    </source>
</reference>
<dbReference type="InterPro" id="IPR036291">
    <property type="entry name" value="NAD(P)-bd_dom_sf"/>
</dbReference>
<dbReference type="OrthoDB" id="9778052at2"/>
<dbReference type="RefSeq" id="WP_120700445.1">
    <property type="nucleotide sequence ID" value="NZ_RBDX01000043.1"/>
</dbReference>
<dbReference type="Gene3D" id="3.40.50.720">
    <property type="entry name" value="NAD(P)-binding Rossmann-like Domain"/>
    <property type="match status" value="1"/>
</dbReference>
<dbReference type="PANTHER" id="PTHR10366">
    <property type="entry name" value="NAD DEPENDENT EPIMERASE/DEHYDRATASE"/>
    <property type="match status" value="1"/>
</dbReference>
<protein>
    <submittedName>
        <fullName evidence="4">NAD-dependent epimerase/dehydratase family protein</fullName>
    </submittedName>
</protein>
<dbReference type="FunFam" id="3.40.50.720:FF:000336">
    <property type="entry name" value="Aldehyde reductase"/>
    <property type="match status" value="1"/>
</dbReference>
<dbReference type="SUPFAM" id="SSF51735">
    <property type="entry name" value="NAD(P)-binding Rossmann-fold domains"/>
    <property type="match status" value="1"/>
</dbReference>
<gene>
    <name evidence="5" type="ORF">D7318_30260</name>
    <name evidence="4" type="ORF">D7319_30345</name>
</gene>
<dbReference type="AlphaFoldDB" id="A0A3A9WCT8"/>
<comment type="caution">
    <text evidence="4">The sequence shown here is derived from an EMBL/GenBank/DDBJ whole genome shotgun (WGS) entry which is preliminary data.</text>
</comment>
<dbReference type="InterPro" id="IPR001509">
    <property type="entry name" value="Epimerase_deHydtase"/>
</dbReference>
<organism evidence="4 7">
    <name type="scientific">Streptomyces radicis</name>
    <dbReference type="NCBI Taxonomy" id="1750517"/>
    <lineage>
        <taxon>Bacteria</taxon>
        <taxon>Bacillati</taxon>
        <taxon>Actinomycetota</taxon>
        <taxon>Actinomycetes</taxon>
        <taxon>Kitasatosporales</taxon>
        <taxon>Streptomycetaceae</taxon>
        <taxon>Streptomyces</taxon>
    </lineage>
</organism>
<proteinExistence type="inferred from homology"/>
<evidence type="ECO:0000256" key="2">
    <source>
        <dbReference type="ARBA" id="ARBA00023445"/>
    </source>
</evidence>
<keyword evidence="1" id="KW-0560">Oxidoreductase</keyword>
<name>A0A3A9WCT8_9ACTN</name>
<sequence>MDSTTPTPNGARVLVTGGTGFLGTHLVDRLLRDGRRVRTTVRTPTRAEEVRAALATAGTDPGDRLEIVTADLSSDDGWPEAVAGCAEVHHVASPFPASQPEDADEVIVPARDGALRVLRAARDHGVRRTVLTSSFAAVGYTPKPGDTYDETDWTIPSADHTPYVRSKVIAERSAWDFVREEGGDLQLTVITPTGIFGPVLSSRLSTSVNLVKAMLDGAMPAVPPVAFGVVDVRDVVDIHVRAMAHPATAGERFLASGDATMTFLELARTLAEHLGERATRVPTTELTEEQAREAARSHADLRGVLSQLGRRPVLRTDKARTVLGWRPRDPETTIVETGDSLLRAGLVRDPAA</sequence>
<dbReference type="InterPro" id="IPR050425">
    <property type="entry name" value="NAD(P)_dehydrat-like"/>
</dbReference>
<dbReference type="EMBL" id="RBDX01000043">
    <property type="protein sequence ID" value="RKN03827.1"/>
    <property type="molecule type" value="Genomic_DNA"/>
</dbReference>
<accession>A0A3A9WCT8</accession>
<dbReference type="InterPro" id="IPR057326">
    <property type="entry name" value="KR_dom"/>
</dbReference>
<comment type="similarity">
    <text evidence="2">Belongs to the NAD(P)-dependent epimerase/dehydratase family. Dihydroflavonol-4-reductase subfamily.</text>
</comment>
<dbReference type="GO" id="GO:0016616">
    <property type="term" value="F:oxidoreductase activity, acting on the CH-OH group of donors, NAD or NADP as acceptor"/>
    <property type="evidence" value="ECO:0007669"/>
    <property type="project" value="TreeGrafter"/>
</dbReference>
<evidence type="ECO:0000313" key="4">
    <source>
        <dbReference type="EMBL" id="RKN03827.1"/>
    </source>
</evidence>
<dbReference type="PANTHER" id="PTHR10366:SF564">
    <property type="entry name" value="STEROL-4-ALPHA-CARBOXYLATE 3-DEHYDROGENASE, DECARBOXYLATING"/>
    <property type="match status" value="1"/>
</dbReference>
<dbReference type="Proteomes" id="UP000268652">
    <property type="component" value="Unassembled WGS sequence"/>
</dbReference>
<evidence type="ECO:0000313" key="5">
    <source>
        <dbReference type="EMBL" id="RKN13934.1"/>
    </source>
</evidence>
<keyword evidence="6" id="KW-1185">Reference proteome</keyword>
<dbReference type="Proteomes" id="UP000275024">
    <property type="component" value="Unassembled WGS sequence"/>
</dbReference>
<evidence type="ECO:0000259" key="3">
    <source>
        <dbReference type="SMART" id="SM00822"/>
    </source>
</evidence>
<evidence type="ECO:0000313" key="7">
    <source>
        <dbReference type="Proteomes" id="UP000275024"/>
    </source>
</evidence>
<dbReference type="Pfam" id="PF01370">
    <property type="entry name" value="Epimerase"/>
    <property type="match status" value="1"/>
</dbReference>
<feature type="domain" description="Ketoreductase" evidence="3">
    <location>
        <begin position="11"/>
        <end position="159"/>
    </location>
</feature>